<keyword evidence="3" id="KW-1185">Reference proteome</keyword>
<feature type="signal peptide" evidence="1">
    <location>
        <begin position="1"/>
        <end position="23"/>
    </location>
</feature>
<reference evidence="2 3" key="1">
    <citation type="submission" date="2016-10" db="EMBL/GenBank/DDBJ databases">
        <authorList>
            <person name="de Groot N.N."/>
        </authorList>
    </citation>
    <scope>NUCLEOTIDE SEQUENCE [LARGE SCALE GENOMIC DNA]</scope>
    <source>
        <strain evidence="2 3">CGMCC 1.10228</strain>
    </source>
</reference>
<dbReference type="EMBL" id="FNDD01000012">
    <property type="protein sequence ID" value="SDH26465.1"/>
    <property type="molecule type" value="Genomic_DNA"/>
</dbReference>
<feature type="chain" id="PRO_5011489541" evidence="1">
    <location>
        <begin position="24"/>
        <end position="160"/>
    </location>
</feature>
<dbReference type="AlphaFoldDB" id="A0A1G8B035"/>
<dbReference type="OrthoDB" id="5902984at2"/>
<evidence type="ECO:0000256" key="1">
    <source>
        <dbReference type="SAM" id="SignalP"/>
    </source>
</evidence>
<dbReference type="SUPFAM" id="SSF56935">
    <property type="entry name" value="Porins"/>
    <property type="match status" value="1"/>
</dbReference>
<sequence length="160" mass="17757">MKKIISSCLISLVCLGLSTKALAAFLPELPAHQTTPSSPFKFFISSEQDVQTFDSWKIDSGYSYSLFDNVDIYVGARVDNTSSENQSGFLSGVSYQISPRFSVKSTLHTSSYSNVEEGKDTLISAEVSSRMRLTENLDVHATLDYQEWQQGVEVGLGFRF</sequence>
<keyword evidence="1" id="KW-0732">Signal</keyword>
<gene>
    <name evidence="2" type="ORF">SAMN04488136_11244</name>
</gene>
<dbReference type="PIRSF" id="PIRSF028680">
    <property type="entry name" value="UCP028680"/>
    <property type="match status" value="1"/>
</dbReference>
<dbReference type="RefSeq" id="WP_093273727.1">
    <property type="nucleotide sequence ID" value="NZ_FNDD01000012.1"/>
</dbReference>
<evidence type="ECO:0000313" key="3">
    <source>
        <dbReference type="Proteomes" id="UP000198854"/>
    </source>
</evidence>
<evidence type="ECO:0000313" key="2">
    <source>
        <dbReference type="EMBL" id="SDH26465.1"/>
    </source>
</evidence>
<proteinExistence type="predicted"/>
<organism evidence="2 3">
    <name type="scientific">Vibrio xiamenensis</name>
    <dbReference type="NCBI Taxonomy" id="861298"/>
    <lineage>
        <taxon>Bacteria</taxon>
        <taxon>Pseudomonadati</taxon>
        <taxon>Pseudomonadota</taxon>
        <taxon>Gammaproteobacteria</taxon>
        <taxon>Vibrionales</taxon>
        <taxon>Vibrionaceae</taxon>
        <taxon>Vibrio</taxon>
    </lineage>
</organism>
<protein>
    <submittedName>
        <fullName evidence="2">Uncharacterized protein</fullName>
    </submittedName>
</protein>
<dbReference type="Proteomes" id="UP000198854">
    <property type="component" value="Unassembled WGS sequence"/>
</dbReference>
<dbReference type="InterPro" id="IPR016895">
    <property type="entry name" value="UCP028680"/>
</dbReference>
<name>A0A1G8B035_9VIBR</name>
<accession>A0A1G8B035</accession>